<dbReference type="Gene3D" id="2.40.50.770">
    <property type="entry name" value="RecQ-mediated genome instability protein Rmi1, C-terminal domain"/>
    <property type="match status" value="1"/>
</dbReference>
<dbReference type="AlphaFoldDB" id="A0A1R0GU14"/>
<dbReference type="InterPro" id="IPR042470">
    <property type="entry name" value="RMI1_N_C_sf"/>
</dbReference>
<organism evidence="2 3">
    <name type="scientific">Smittium mucronatum</name>
    <dbReference type="NCBI Taxonomy" id="133383"/>
    <lineage>
        <taxon>Eukaryota</taxon>
        <taxon>Fungi</taxon>
        <taxon>Fungi incertae sedis</taxon>
        <taxon>Zoopagomycota</taxon>
        <taxon>Kickxellomycotina</taxon>
        <taxon>Harpellomycetes</taxon>
        <taxon>Harpellales</taxon>
        <taxon>Legeriomycetaceae</taxon>
        <taxon>Smittium</taxon>
    </lineage>
</organism>
<evidence type="ECO:0000259" key="1">
    <source>
        <dbReference type="Pfam" id="PF08585"/>
    </source>
</evidence>
<name>A0A1R0GU14_9FUNG</name>
<comment type="caution">
    <text evidence="2">The sequence shown here is derived from an EMBL/GenBank/DDBJ whole genome shotgun (WGS) entry which is preliminary data.</text>
</comment>
<keyword evidence="3" id="KW-1185">Reference proteome</keyword>
<accession>A0A1R0GU14</accession>
<evidence type="ECO:0000313" key="2">
    <source>
        <dbReference type="EMBL" id="OLY80383.1"/>
    </source>
</evidence>
<evidence type="ECO:0000313" key="3">
    <source>
        <dbReference type="Proteomes" id="UP000187455"/>
    </source>
</evidence>
<dbReference type="InterPro" id="IPR013894">
    <property type="entry name" value="RMI1_OB"/>
</dbReference>
<protein>
    <recommendedName>
        <fullName evidence="1">RecQ mediated genome instability protein 1 OB-fold domain-containing protein</fullName>
    </recommendedName>
</protein>
<proteinExistence type="predicted"/>
<dbReference type="Proteomes" id="UP000187455">
    <property type="component" value="Unassembled WGS sequence"/>
</dbReference>
<dbReference type="EMBL" id="LSSL01003530">
    <property type="protein sequence ID" value="OLY80383.1"/>
    <property type="molecule type" value="Genomic_DNA"/>
</dbReference>
<dbReference type="Pfam" id="PF08585">
    <property type="entry name" value="RMI1_N_C"/>
    <property type="match status" value="1"/>
</dbReference>
<reference evidence="2 3" key="1">
    <citation type="journal article" date="2016" name="Mol. Biol. Evol.">
        <title>Genome-Wide Survey of Gut Fungi (Harpellales) Reveals the First Horizontally Transferred Ubiquitin Gene from a Mosquito Host.</title>
        <authorList>
            <person name="Wang Y."/>
            <person name="White M.M."/>
            <person name="Kvist S."/>
            <person name="Moncalvo J.M."/>
        </authorList>
    </citation>
    <scope>NUCLEOTIDE SEQUENCE [LARGE SCALE GENOMIC DNA]</scope>
    <source>
        <strain evidence="2 3">ALG-7-W6</strain>
    </source>
</reference>
<feature type="domain" description="RecQ mediated genome instability protein 1 OB-fold" evidence="1">
    <location>
        <begin position="2"/>
        <end position="160"/>
    </location>
</feature>
<dbReference type="OrthoDB" id="341511at2759"/>
<dbReference type="STRING" id="133383.A0A1R0GU14"/>
<sequence length="228" mass="26425">MDVGISKFRLWEEINNKVEENKKFSQINLIKNIETRSILLNAHNQNRIASNSSDPYSEEYNDVENLENENLEFEKKSTDNSNFHSEQDVNLSKINGFSRSMLKVILTDGVKIISALEKTRVPDFHIELPIGTKVLIKKIEFMKPVNLLIIDPSWVILGGNPPAYSELSLYNRLCVSLGKEIVKENSELFNHYRKKQNTSQMIKSHKPKKSYQNFENEFIDLSDIDFDI</sequence>
<gene>
    <name evidence="2" type="ORF">AYI68_g5520</name>
</gene>